<gene>
    <name evidence="2" type="ORF">MAUB_62590</name>
</gene>
<dbReference type="EMBL" id="AP022578">
    <property type="protein sequence ID" value="BBX88058.1"/>
    <property type="molecule type" value="Genomic_DNA"/>
</dbReference>
<dbReference type="Proteomes" id="UP000465609">
    <property type="component" value="Plasmid pJCM15296"/>
</dbReference>
<name>A0ABM7IML4_9MYCO</name>
<evidence type="ECO:0000313" key="2">
    <source>
        <dbReference type="EMBL" id="BBX88058.1"/>
    </source>
</evidence>
<evidence type="ECO:0000313" key="3">
    <source>
        <dbReference type="Proteomes" id="UP000465609"/>
    </source>
</evidence>
<protein>
    <submittedName>
        <fullName evidence="2">Uncharacterized protein</fullName>
    </submittedName>
</protein>
<sequence>MVIKSSNREQNRPGVLGNIKGGNGFGGQAAGGYPEVLQALGDVFGEVAGHAARRKPAGQAGI</sequence>
<feature type="compositionally biased region" description="Basic and acidic residues" evidence="1">
    <location>
        <begin position="1"/>
        <end position="11"/>
    </location>
</feature>
<keyword evidence="3" id="KW-1185">Reference proteome</keyword>
<feature type="region of interest" description="Disordered" evidence="1">
    <location>
        <begin position="1"/>
        <end position="21"/>
    </location>
</feature>
<proteinExistence type="predicted"/>
<evidence type="ECO:0000256" key="1">
    <source>
        <dbReference type="SAM" id="MobiDB-lite"/>
    </source>
</evidence>
<accession>A0ABM7IML4</accession>
<organism evidence="2 3">
    <name type="scientific">Mycolicibacterium aubagnense</name>
    <dbReference type="NCBI Taxonomy" id="319707"/>
    <lineage>
        <taxon>Bacteria</taxon>
        <taxon>Bacillati</taxon>
        <taxon>Actinomycetota</taxon>
        <taxon>Actinomycetes</taxon>
        <taxon>Mycobacteriales</taxon>
        <taxon>Mycobacteriaceae</taxon>
        <taxon>Mycolicibacterium</taxon>
    </lineage>
</organism>
<geneLocation type="plasmid" evidence="2 3">
    <name>pJCM15296</name>
</geneLocation>
<reference evidence="2 3" key="1">
    <citation type="journal article" date="2019" name="Emerg. Microbes Infect.">
        <title>Comprehensive subspecies identification of 175 nontuberculous mycobacteria species based on 7547 genomic profiles.</title>
        <authorList>
            <person name="Matsumoto Y."/>
            <person name="Kinjo T."/>
            <person name="Motooka D."/>
            <person name="Nabeya D."/>
            <person name="Jung N."/>
            <person name="Uechi K."/>
            <person name="Horii T."/>
            <person name="Iida T."/>
            <person name="Fujita J."/>
            <person name="Nakamura S."/>
        </authorList>
    </citation>
    <scope>NUCLEOTIDE SEQUENCE [LARGE SCALE GENOMIC DNA]</scope>
    <source>
        <strain evidence="2 3">JCM 15296</strain>
        <plasmid evidence="2">pJCM15296</plasmid>
    </source>
</reference>
<keyword evidence="2" id="KW-0614">Plasmid</keyword>